<sequence>MILGSTLLPLAHVLPLLRLALALGLLSCFMFLASRERLE</sequence>
<evidence type="ECO:0000313" key="2">
    <source>
        <dbReference type="EMBL" id="MCI59810.1"/>
    </source>
</evidence>
<feature type="transmembrane region" description="Helical" evidence="1">
    <location>
        <begin position="12"/>
        <end position="33"/>
    </location>
</feature>
<feature type="non-terminal residue" evidence="2">
    <location>
        <position position="39"/>
    </location>
</feature>
<keyword evidence="1" id="KW-0812">Transmembrane</keyword>
<dbReference type="AlphaFoldDB" id="A0A392THX6"/>
<reference evidence="2 3" key="1">
    <citation type="journal article" date="2018" name="Front. Plant Sci.">
        <title>Red Clover (Trifolium pratense) and Zigzag Clover (T. medium) - A Picture of Genomic Similarities and Differences.</title>
        <authorList>
            <person name="Dluhosova J."/>
            <person name="Istvanek J."/>
            <person name="Nedelnik J."/>
            <person name="Repkova J."/>
        </authorList>
    </citation>
    <scope>NUCLEOTIDE SEQUENCE [LARGE SCALE GENOMIC DNA]</scope>
    <source>
        <strain evidence="3">cv. 10/8</strain>
        <tissue evidence="2">Leaf</tissue>
    </source>
</reference>
<accession>A0A392THX6</accession>
<protein>
    <submittedName>
        <fullName evidence="2">Uncharacterized protein</fullName>
    </submittedName>
</protein>
<keyword evidence="1" id="KW-1133">Transmembrane helix</keyword>
<proteinExistence type="predicted"/>
<keyword evidence="1" id="KW-0472">Membrane</keyword>
<organism evidence="2 3">
    <name type="scientific">Trifolium medium</name>
    <dbReference type="NCBI Taxonomy" id="97028"/>
    <lineage>
        <taxon>Eukaryota</taxon>
        <taxon>Viridiplantae</taxon>
        <taxon>Streptophyta</taxon>
        <taxon>Embryophyta</taxon>
        <taxon>Tracheophyta</taxon>
        <taxon>Spermatophyta</taxon>
        <taxon>Magnoliopsida</taxon>
        <taxon>eudicotyledons</taxon>
        <taxon>Gunneridae</taxon>
        <taxon>Pentapetalae</taxon>
        <taxon>rosids</taxon>
        <taxon>fabids</taxon>
        <taxon>Fabales</taxon>
        <taxon>Fabaceae</taxon>
        <taxon>Papilionoideae</taxon>
        <taxon>50 kb inversion clade</taxon>
        <taxon>NPAAA clade</taxon>
        <taxon>Hologalegina</taxon>
        <taxon>IRL clade</taxon>
        <taxon>Trifolieae</taxon>
        <taxon>Trifolium</taxon>
    </lineage>
</organism>
<comment type="caution">
    <text evidence="2">The sequence shown here is derived from an EMBL/GenBank/DDBJ whole genome shotgun (WGS) entry which is preliminary data.</text>
</comment>
<dbReference type="Proteomes" id="UP000265520">
    <property type="component" value="Unassembled WGS sequence"/>
</dbReference>
<evidence type="ECO:0000256" key="1">
    <source>
        <dbReference type="SAM" id="Phobius"/>
    </source>
</evidence>
<name>A0A392THX6_9FABA</name>
<evidence type="ECO:0000313" key="3">
    <source>
        <dbReference type="Proteomes" id="UP000265520"/>
    </source>
</evidence>
<dbReference type="EMBL" id="LXQA010570245">
    <property type="protein sequence ID" value="MCI59810.1"/>
    <property type="molecule type" value="Genomic_DNA"/>
</dbReference>
<keyword evidence="3" id="KW-1185">Reference proteome</keyword>